<dbReference type="Proteomes" id="UP000267096">
    <property type="component" value="Unassembled WGS sequence"/>
</dbReference>
<protein>
    <submittedName>
        <fullName evidence="2 4">Uncharacterized protein</fullName>
    </submittedName>
</protein>
<feature type="compositionally biased region" description="Polar residues" evidence="1">
    <location>
        <begin position="62"/>
        <end position="80"/>
    </location>
</feature>
<gene>
    <name evidence="2" type="ORF">ASIM_LOCUS3694</name>
</gene>
<evidence type="ECO:0000256" key="1">
    <source>
        <dbReference type="SAM" id="MobiDB-lite"/>
    </source>
</evidence>
<feature type="region of interest" description="Disordered" evidence="1">
    <location>
        <begin position="142"/>
        <end position="202"/>
    </location>
</feature>
<accession>A0A0M3J8F9</accession>
<dbReference type="WBParaSite" id="ASIM_0000386201-mRNA-1">
    <property type="protein sequence ID" value="ASIM_0000386201-mRNA-1"/>
    <property type="gene ID" value="ASIM_0000386201"/>
</dbReference>
<proteinExistence type="predicted"/>
<feature type="compositionally biased region" description="Low complexity" evidence="1">
    <location>
        <begin position="182"/>
        <end position="194"/>
    </location>
</feature>
<keyword evidence="3" id="KW-1185">Reference proteome</keyword>
<feature type="compositionally biased region" description="Low complexity" evidence="1">
    <location>
        <begin position="81"/>
        <end position="99"/>
    </location>
</feature>
<feature type="compositionally biased region" description="Basic and acidic residues" evidence="1">
    <location>
        <begin position="101"/>
        <end position="111"/>
    </location>
</feature>
<evidence type="ECO:0000313" key="2">
    <source>
        <dbReference type="EMBL" id="VDK22117.1"/>
    </source>
</evidence>
<evidence type="ECO:0000313" key="4">
    <source>
        <dbReference type="WBParaSite" id="ASIM_0000386201-mRNA-1"/>
    </source>
</evidence>
<organism evidence="4">
    <name type="scientific">Anisakis simplex</name>
    <name type="common">Herring worm</name>
    <dbReference type="NCBI Taxonomy" id="6269"/>
    <lineage>
        <taxon>Eukaryota</taxon>
        <taxon>Metazoa</taxon>
        <taxon>Ecdysozoa</taxon>
        <taxon>Nematoda</taxon>
        <taxon>Chromadorea</taxon>
        <taxon>Rhabditida</taxon>
        <taxon>Spirurina</taxon>
        <taxon>Ascaridomorpha</taxon>
        <taxon>Ascaridoidea</taxon>
        <taxon>Anisakidae</taxon>
        <taxon>Anisakis</taxon>
        <taxon>Anisakis simplex complex</taxon>
    </lineage>
</organism>
<name>A0A0M3J8F9_ANISI</name>
<reference evidence="4" key="1">
    <citation type="submission" date="2017-02" db="UniProtKB">
        <authorList>
            <consortium name="WormBaseParasite"/>
        </authorList>
    </citation>
    <scope>IDENTIFICATION</scope>
</reference>
<feature type="region of interest" description="Disordered" evidence="1">
    <location>
        <begin position="62"/>
        <end position="111"/>
    </location>
</feature>
<feature type="compositionally biased region" description="Polar residues" evidence="1">
    <location>
        <begin position="156"/>
        <end position="181"/>
    </location>
</feature>
<sequence>MLDGYAELPVLNKKGWKNKREHRKSHHFGETLPEVPLALPRSTVSSGSNGFVVSDLRCATSGPSTNFSEHSRMASTNTDRSSSAIIHSPSSLKSKGSSPNDPHRCSHLVKRDNNATIFNRLSSSNSRPNSVADRALIDSSAAVSAQSSKSLKPVKINTNKFNARQTNTSKNQKQQFTSACITPSSQTSATTTSSVAGGGVNQ</sequence>
<reference evidence="2 3" key="2">
    <citation type="submission" date="2018-11" db="EMBL/GenBank/DDBJ databases">
        <authorList>
            <consortium name="Pathogen Informatics"/>
        </authorList>
    </citation>
    <scope>NUCLEOTIDE SEQUENCE [LARGE SCALE GENOMIC DNA]</scope>
</reference>
<dbReference type="AlphaFoldDB" id="A0A0M3J8F9"/>
<evidence type="ECO:0000313" key="3">
    <source>
        <dbReference type="Proteomes" id="UP000267096"/>
    </source>
</evidence>
<dbReference type="OrthoDB" id="5842445at2759"/>
<dbReference type="EMBL" id="UYRR01005912">
    <property type="protein sequence ID" value="VDK22117.1"/>
    <property type="molecule type" value="Genomic_DNA"/>
</dbReference>